<feature type="non-terminal residue" evidence="1">
    <location>
        <position position="1"/>
    </location>
</feature>
<reference evidence="1" key="1">
    <citation type="submission" date="2018-06" db="EMBL/GenBank/DDBJ databases">
        <authorList>
            <person name="Zhirakovskaya E."/>
        </authorList>
    </citation>
    <scope>NUCLEOTIDE SEQUENCE</scope>
</reference>
<sequence>TGSINGLAPYVRLAWQKNLSNQGYLEIGTYALRAAYIGGQGGTGLASASDKYTDLAVDATYQLPLGNSNQFTLHAVYIHEKQTLDSTVASSPNNTLKQTRIDGNYEIGHDGKFTLGYFNTQGSTNATLYSANRTNSPDSAGFIAEADYLPWENTKFSIQYTNYTKFDGASSNYNSAGRNASDNNTLYLNAWWMW</sequence>
<dbReference type="AlphaFoldDB" id="A0A3B1B7N1"/>
<evidence type="ECO:0000313" key="1">
    <source>
        <dbReference type="EMBL" id="VAX14259.1"/>
    </source>
</evidence>
<dbReference type="EMBL" id="UOFZ01000168">
    <property type="protein sequence ID" value="VAX14259.1"/>
    <property type="molecule type" value="Genomic_DNA"/>
</dbReference>
<organism evidence="1">
    <name type="scientific">hydrothermal vent metagenome</name>
    <dbReference type="NCBI Taxonomy" id="652676"/>
    <lineage>
        <taxon>unclassified sequences</taxon>
        <taxon>metagenomes</taxon>
        <taxon>ecological metagenomes</taxon>
    </lineage>
</organism>
<name>A0A3B1B7N1_9ZZZZ</name>
<proteinExistence type="predicted"/>
<protein>
    <recommendedName>
        <fullName evidence="2">Maltoporin (Maltose/maltodextrin high-affinity receptor, phage lambda receptor protein)</fullName>
    </recommendedName>
</protein>
<evidence type="ECO:0008006" key="2">
    <source>
        <dbReference type="Google" id="ProtNLM"/>
    </source>
</evidence>
<accession>A0A3B1B7N1</accession>
<gene>
    <name evidence="1" type="ORF">MNBD_GAMMA24-1600</name>
</gene>